<protein>
    <submittedName>
        <fullName evidence="1">Tetratricopeptide repeat protein</fullName>
    </submittedName>
</protein>
<accession>A0A7X5JAT0</accession>
<dbReference type="AlphaFoldDB" id="A0A7X5JAT0"/>
<keyword evidence="2" id="KW-1185">Reference proteome</keyword>
<organism evidence="1 2">
    <name type="scientific">Pannonibacter tanglangensis</name>
    <dbReference type="NCBI Taxonomy" id="2750084"/>
    <lineage>
        <taxon>Bacteria</taxon>
        <taxon>Pseudomonadati</taxon>
        <taxon>Pseudomonadota</taxon>
        <taxon>Alphaproteobacteria</taxon>
        <taxon>Hyphomicrobiales</taxon>
        <taxon>Stappiaceae</taxon>
        <taxon>Pannonibacter</taxon>
    </lineage>
</organism>
<dbReference type="InterPro" id="IPR011990">
    <property type="entry name" value="TPR-like_helical_dom_sf"/>
</dbReference>
<dbReference type="SUPFAM" id="SSF48452">
    <property type="entry name" value="TPR-like"/>
    <property type="match status" value="1"/>
</dbReference>
<reference evidence="2" key="1">
    <citation type="submission" date="2020-01" db="EMBL/GenBank/DDBJ databases">
        <authorList>
            <person name="Fang Y."/>
            <person name="Sun R."/>
            <person name="Nie L."/>
            <person name="He J."/>
            <person name="Hao L."/>
            <person name="Wang L."/>
            <person name="Su S."/>
            <person name="Lv E."/>
            <person name="Zhang Z."/>
            <person name="Xie R."/>
            <person name="Liu H."/>
        </authorList>
    </citation>
    <scope>NUCLEOTIDE SEQUENCE [LARGE SCALE GENOMIC DNA]</scope>
    <source>
        <strain evidence="2">XCT-53</strain>
    </source>
</reference>
<comment type="caution">
    <text evidence="1">The sequence shown here is derived from an EMBL/GenBank/DDBJ whole genome shotgun (WGS) entry which is preliminary data.</text>
</comment>
<dbReference type="RefSeq" id="WP_161677285.1">
    <property type="nucleotide sequence ID" value="NZ_JAABLP010000004.1"/>
</dbReference>
<dbReference type="InterPro" id="IPR019734">
    <property type="entry name" value="TPR_rpt"/>
</dbReference>
<dbReference type="PROSITE" id="PS50005">
    <property type="entry name" value="TPR"/>
    <property type="match status" value="1"/>
</dbReference>
<dbReference type="Gene3D" id="1.25.40.10">
    <property type="entry name" value="Tetratricopeptide repeat domain"/>
    <property type="match status" value="1"/>
</dbReference>
<dbReference type="EMBL" id="JAABLQ010000002">
    <property type="protein sequence ID" value="NBN79725.1"/>
    <property type="molecule type" value="Genomic_DNA"/>
</dbReference>
<evidence type="ECO:0000313" key="1">
    <source>
        <dbReference type="EMBL" id="NBN79725.1"/>
    </source>
</evidence>
<dbReference type="Proteomes" id="UP000586722">
    <property type="component" value="Unassembled WGS sequence"/>
</dbReference>
<name>A0A7X5JAT0_9HYPH</name>
<gene>
    <name evidence="1" type="ORF">GWI72_15720</name>
</gene>
<sequence>MRLFSFLICFLVVLAPIAGRAQTVPPGATEPKAEDLGTLPEAPAEDEPKARAAEEPPLETLYRQLAGSGDEAEARRIARSIQILWLKSGSDTVDLLMERAAQALKADNYPLALDLLDTVVTLKPAYAEGWNRRATVYYMRQDFGRSLADIERVLALEPRHWGALSGLGIIQRQLDQDQRALATFRKVLEVYPLLDSARKAVEELEKDLAGEPT</sequence>
<evidence type="ECO:0000313" key="2">
    <source>
        <dbReference type="Proteomes" id="UP000586722"/>
    </source>
</evidence>
<dbReference type="SMART" id="SM00028">
    <property type="entry name" value="TPR"/>
    <property type="match status" value="3"/>
</dbReference>
<proteinExistence type="predicted"/>